<organism evidence="4 5">
    <name type="scientific">Pseudoduganella guangdongensis</name>
    <dbReference type="NCBI Taxonomy" id="2692179"/>
    <lineage>
        <taxon>Bacteria</taxon>
        <taxon>Pseudomonadati</taxon>
        <taxon>Pseudomonadota</taxon>
        <taxon>Betaproteobacteria</taxon>
        <taxon>Burkholderiales</taxon>
        <taxon>Oxalobacteraceae</taxon>
        <taxon>Telluria group</taxon>
        <taxon>Pseudoduganella</taxon>
    </lineage>
</organism>
<dbReference type="InterPro" id="IPR001789">
    <property type="entry name" value="Sig_transdc_resp-reg_receiver"/>
</dbReference>
<dbReference type="SUPFAM" id="SSF52172">
    <property type="entry name" value="CheY-like"/>
    <property type="match status" value="1"/>
</dbReference>
<dbReference type="EMBL" id="WWCJ01000010">
    <property type="protein sequence ID" value="MYN03525.1"/>
    <property type="molecule type" value="Genomic_DNA"/>
</dbReference>
<dbReference type="Gene3D" id="1.10.3210.10">
    <property type="entry name" value="Hypothetical protein af1432"/>
    <property type="match status" value="1"/>
</dbReference>
<feature type="domain" description="HD-GYP" evidence="3">
    <location>
        <begin position="129"/>
        <end position="326"/>
    </location>
</feature>
<dbReference type="SMART" id="SM00471">
    <property type="entry name" value="HDc"/>
    <property type="match status" value="1"/>
</dbReference>
<dbReference type="InterPro" id="IPR011006">
    <property type="entry name" value="CheY-like_superfamily"/>
</dbReference>
<protein>
    <submittedName>
        <fullName evidence="4">Response regulator</fullName>
    </submittedName>
</protein>
<dbReference type="PROSITE" id="PS51832">
    <property type="entry name" value="HD_GYP"/>
    <property type="match status" value="1"/>
</dbReference>
<accession>A0A6N9HLG4</accession>
<evidence type="ECO:0000313" key="5">
    <source>
        <dbReference type="Proteomes" id="UP000448575"/>
    </source>
</evidence>
<dbReference type="InterPro" id="IPR052020">
    <property type="entry name" value="Cyclic_di-GMP/3'3'-cGAMP_PDE"/>
</dbReference>
<feature type="modified residue" description="4-aspartylphosphate" evidence="1">
    <location>
        <position position="54"/>
    </location>
</feature>
<dbReference type="SMART" id="SM00448">
    <property type="entry name" value="REC"/>
    <property type="match status" value="1"/>
</dbReference>
<evidence type="ECO:0000256" key="1">
    <source>
        <dbReference type="PROSITE-ProRule" id="PRU00169"/>
    </source>
</evidence>
<gene>
    <name evidence="4" type="ORF">GTP41_15620</name>
</gene>
<dbReference type="InterPro" id="IPR003607">
    <property type="entry name" value="HD/PDEase_dom"/>
</dbReference>
<reference evidence="4 5" key="1">
    <citation type="submission" date="2019-12" db="EMBL/GenBank/DDBJ databases">
        <title>Novel species isolated from a subtropical stream in China.</title>
        <authorList>
            <person name="Lu H."/>
        </authorList>
    </citation>
    <scope>NUCLEOTIDE SEQUENCE [LARGE SCALE GENOMIC DNA]</scope>
    <source>
        <strain evidence="4 5">DS3</strain>
    </source>
</reference>
<dbReference type="RefSeq" id="WP_161026496.1">
    <property type="nucleotide sequence ID" value="NZ_WWCJ01000010.1"/>
</dbReference>
<dbReference type="GO" id="GO:0000160">
    <property type="term" value="P:phosphorelay signal transduction system"/>
    <property type="evidence" value="ECO:0007669"/>
    <property type="project" value="InterPro"/>
</dbReference>
<sequence length="327" mass="36236">MTKQATILVVDDESSNLQLLRQILQDHYRLLFAKEGARAIELAANEMPDLILLDVMMPGMTGYDVCRALKANPLTAPVPVIFVTALTDSADEVDGFDAGAVDFISKPISPAVVKARVKLHLSLVRMDELRASRLAIVQRLGLAAEYKDNETGLHVIRMSHYARLIAQGCGMDEDEVDNLFVAAPMHDIGKIGIPDHILQKPARLSAEEWQVMQTHPNIGAHIIGRHDSGLLAVAHDVALAHHEKWDGSGYPNKLSGEDIPLAGRIVAVADVFDALTSVRPYKPAWKLEDACAWLREQRGSHFEPRLVDVFLDQLPEITQIMEKWAER</sequence>
<name>A0A6N9HLG4_9BURK</name>
<dbReference type="SUPFAM" id="SSF109604">
    <property type="entry name" value="HD-domain/PDEase-like"/>
    <property type="match status" value="1"/>
</dbReference>
<dbReference type="Gene3D" id="3.40.50.2300">
    <property type="match status" value="1"/>
</dbReference>
<evidence type="ECO:0000259" key="2">
    <source>
        <dbReference type="PROSITE" id="PS50110"/>
    </source>
</evidence>
<dbReference type="Pfam" id="PF13487">
    <property type="entry name" value="HD_5"/>
    <property type="match status" value="1"/>
</dbReference>
<dbReference type="AlphaFoldDB" id="A0A6N9HLG4"/>
<comment type="caution">
    <text evidence="4">The sequence shown here is derived from an EMBL/GenBank/DDBJ whole genome shotgun (WGS) entry which is preliminary data.</text>
</comment>
<evidence type="ECO:0000313" key="4">
    <source>
        <dbReference type="EMBL" id="MYN03525.1"/>
    </source>
</evidence>
<dbReference type="CDD" id="cd19920">
    <property type="entry name" value="REC_PA4781-like"/>
    <property type="match status" value="1"/>
</dbReference>
<dbReference type="CDD" id="cd00077">
    <property type="entry name" value="HDc"/>
    <property type="match status" value="1"/>
</dbReference>
<dbReference type="PANTHER" id="PTHR45228">
    <property type="entry name" value="CYCLIC DI-GMP PHOSPHODIESTERASE TM_0186-RELATED"/>
    <property type="match status" value="1"/>
</dbReference>
<keyword evidence="1" id="KW-0597">Phosphoprotein</keyword>
<proteinExistence type="predicted"/>
<dbReference type="Pfam" id="PF00072">
    <property type="entry name" value="Response_reg"/>
    <property type="match status" value="1"/>
</dbReference>
<dbReference type="Proteomes" id="UP000448575">
    <property type="component" value="Unassembled WGS sequence"/>
</dbReference>
<evidence type="ECO:0000259" key="3">
    <source>
        <dbReference type="PROSITE" id="PS51832"/>
    </source>
</evidence>
<feature type="domain" description="Response regulatory" evidence="2">
    <location>
        <begin position="6"/>
        <end position="121"/>
    </location>
</feature>
<keyword evidence="5" id="KW-1185">Reference proteome</keyword>
<dbReference type="PROSITE" id="PS50110">
    <property type="entry name" value="RESPONSE_REGULATORY"/>
    <property type="match status" value="1"/>
</dbReference>
<dbReference type="GO" id="GO:0008081">
    <property type="term" value="F:phosphoric diester hydrolase activity"/>
    <property type="evidence" value="ECO:0007669"/>
    <property type="project" value="UniProtKB-ARBA"/>
</dbReference>
<dbReference type="PANTHER" id="PTHR45228:SF5">
    <property type="entry name" value="CYCLIC DI-GMP PHOSPHODIESTERASE VC_1348-RELATED"/>
    <property type="match status" value="1"/>
</dbReference>
<dbReference type="InterPro" id="IPR037522">
    <property type="entry name" value="HD_GYP_dom"/>
</dbReference>